<feature type="domain" description="PAS" evidence="13">
    <location>
        <begin position="730"/>
        <end position="807"/>
    </location>
</feature>
<dbReference type="RefSeq" id="WP_100770467.1">
    <property type="nucleotide sequence ID" value="NZ_PIQN01000003.1"/>
</dbReference>
<dbReference type="PANTHER" id="PTHR43304:SF1">
    <property type="entry name" value="PAC DOMAIN-CONTAINING PROTEIN"/>
    <property type="match status" value="1"/>
</dbReference>
<dbReference type="InterPro" id="IPR035965">
    <property type="entry name" value="PAS-like_dom_sf"/>
</dbReference>
<evidence type="ECO:0000256" key="7">
    <source>
        <dbReference type="ARBA" id="ARBA00022692"/>
    </source>
</evidence>
<keyword evidence="9 11" id="KW-1133">Transmembrane helix</keyword>
<feature type="domain" description="PAC" evidence="14">
    <location>
        <begin position="810"/>
        <end position="862"/>
    </location>
</feature>
<feature type="domain" description="PAC" evidence="14">
    <location>
        <begin position="392"/>
        <end position="444"/>
    </location>
</feature>
<feature type="transmembrane region" description="Helical" evidence="11">
    <location>
        <begin position="83"/>
        <end position="104"/>
    </location>
</feature>
<dbReference type="NCBIfam" id="TIGR00229">
    <property type="entry name" value="sensory_box"/>
    <property type="match status" value="5"/>
</dbReference>
<reference evidence="15 16" key="1">
    <citation type="submission" date="2017-11" db="EMBL/GenBank/DDBJ databases">
        <authorList>
            <person name="Han C.G."/>
        </authorList>
    </citation>
    <scope>NUCLEOTIDE SEQUENCE [LARGE SCALE GENOMIC DNA]</scope>
    <source>
        <strain evidence="15 16">HCNT1</strain>
    </source>
</reference>
<dbReference type="SUPFAM" id="SSF55874">
    <property type="entry name" value="ATPase domain of HSP90 chaperone/DNA topoisomerase II/histidine kinase"/>
    <property type="match status" value="1"/>
</dbReference>
<dbReference type="Gene3D" id="3.30.450.20">
    <property type="entry name" value="PAS domain"/>
    <property type="match status" value="5"/>
</dbReference>
<dbReference type="PRINTS" id="PR00344">
    <property type="entry name" value="BCTRLSENSOR"/>
</dbReference>
<dbReference type="PROSITE" id="PS50109">
    <property type="entry name" value="HIS_KIN"/>
    <property type="match status" value="1"/>
</dbReference>
<dbReference type="GO" id="GO:0000155">
    <property type="term" value="F:phosphorelay sensor kinase activity"/>
    <property type="evidence" value="ECO:0007669"/>
    <property type="project" value="InterPro"/>
</dbReference>
<feature type="domain" description="PAC" evidence="14">
    <location>
        <begin position="943"/>
        <end position="995"/>
    </location>
</feature>
<keyword evidence="10 11" id="KW-0472">Membrane</keyword>
<dbReference type="PROSITE" id="PS50113">
    <property type="entry name" value="PAC"/>
    <property type="match status" value="4"/>
</dbReference>
<feature type="transmembrane region" description="Helical" evidence="11">
    <location>
        <begin position="46"/>
        <end position="63"/>
    </location>
</feature>
<evidence type="ECO:0000259" key="13">
    <source>
        <dbReference type="PROSITE" id="PS50112"/>
    </source>
</evidence>
<protein>
    <recommendedName>
        <fullName evidence="3">histidine kinase</fullName>
        <ecNumber evidence="3">2.7.13.3</ecNumber>
    </recommendedName>
</protein>
<evidence type="ECO:0000313" key="16">
    <source>
        <dbReference type="Proteomes" id="UP000232164"/>
    </source>
</evidence>
<dbReference type="SUPFAM" id="SSF47384">
    <property type="entry name" value="Homodimeric domain of signal transducing histidine kinase"/>
    <property type="match status" value="1"/>
</dbReference>
<evidence type="ECO:0000256" key="2">
    <source>
        <dbReference type="ARBA" id="ARBA00004651"/>
    </source>
</evidence>
<evidence type="ECO:0000256" key="3">
    <source>
        <dbReference type="ARBA" id="ARBA00012438"/>
    </source>
</evidence>
<dbReference type="InterPro" id="IPR000700">
    <property type="entry name" value="PAS-assoc_C"/>
</dbReference>
<dbReference type="InterPro" id="IPR013655">
    <property type="entry name" value="PAS_fold_3"/>
</dbReference>
<dbReference type="CDD" id="cd00082">
    <property type="entry name" value="HisKA"/>
    <property type="match status" value="1"/>
</dbReference>
<dbReference type="InterPro" id="IPR005467">
    <property type="entry name" value="His_kinase_dom"/>
</dbReference>
<dbReference type="SMART" id="SM00387">
    <property type="entry name" value="HATPase_c"/>
    <property type="match status" value="1"/>
</dbReference>
<dbReference type="CDD" id="cd00130">
    <property type="entry name" value="PAS"/>
    <property type="match status" value="4"/>
</dbReference>
<dbReference type="InterPro" id="IPR003594">
    <property type="entry name" value="HATPase_dom"/>
</dbReference>
<dbReference type="STRING" id="1041146.GCA_000427985_04920"/>
<dbReference type="Gene3D" id="3.30.565.10">
    <property type="entry name" value="Histidine kinase-like ATPase, C-terminal domain"/>
    <property type="match status" value="1"/>
</dbReference>
<dbReference type="Pfam" id="PF08447">
    <property type="entry name" value="PAS_3"/>
    <property type="match status" value="4"/>
</dbReference>
<evidence type="ECO:0000256" key="1">
    <source>
        <dbReference type="ARBA" id="ARBA00000085"/>
    </source>
</evidence>
<feature type="transmembrane region" description="Helical" evidence="11">
    <location>
        <begin position="12"/>
        <end position="34"/>
    </location>
</feature>
<feature type="transmembrane region" description="Helical" evidence="11">
    <location>
        <begin position="120"/>
        <end position="148"/>
    </location>
</feature>
<dbReference type="InterPro" id="IPR004358">
    <property type="entry name" value="Sig_transdc_His_kin-like_C"/>
</dbReference>
<evidence type="ECO:0000313" key="15">
    <source>
        <dbReference type="EMBL" id="PKA44958.1"/>
    </source>
</evidence>
<evidence type="ECO:0000256" key="9">
    <source>
        <dbReference type="ARBA" id="ARBA00022989"/>
    </source>
</evidence>
<feature type="transmembrane region" description="Helical" evidence="11">
    <location>
        <begin position="271"/>
        <end position="290"/>
    </location>
</feature>
<dbReference type="GO" id="GO:0005886">
    <property type="term" value="C:plasma membrane"/>
    <property type="evidence" value="ECO:0007669"/>
    <property type="project" value="UniProtKB-SubCell"/>
</dbReference>
<evidence type="ECO:0000256" key="10">
    <source>
        <dbReference type="ARBA" id="ARBA00023136"/>
    </source>
</evidence>
<proteinExistence type="predicted"/>
<dbReference type="InterPro" id="IPR003661">
    <property type="entry name" value="HisK_dim/P_dom"/>
</dbReference>
<dbReference type="Pfam" id="PF13426">
    <property type="entry name" value="PAS_9"/>
    <property type="match status" value="1"/>
</dbReference>
<dbReference type="Pfam" id="PF00512">
    <property type="entry name" value="HisKA"/>
    <property type="match status" value="1"/>
</dbReference>
<dbReference type="Pfam" id="PF02518">
    <property type="entry name" value="HATPase_c"/>
    <property type="match status" value="1"/>
</dbReference>
<dbReference type="FunFam" id="3.30.450.20:FF:000099">
    <property type="entry name" value="Sensory box sensor histidine kinase"/>
    <property type="match status" value="2"/>
</dbReference>
<comment type="catalytic activity">
    <reaction evidence="1">
        <text>ATP + protein L-histidine = ADP + protein N-phospho-L-histidine.</text>
        <dbReference type="EC" id="2.7.13.3"/>
    </reaction>
</comment>
<gene>
    <name evidence="15" type="ORF">CWR43_03855</name>
</gene>
<feature type="domain" description="Histidine kinase" evidence="12">
    <location>
        <begin position="1015"/>
        <end position="1227"/>
    </location>
</feature>
<evidence type="ECO:0000256" key="6">
    <source>
        <dbReference type="ARBA" id="ARBA00022679"/>
    </source>
</evidence>
<dbReference type="InterPro" id="IPR036890">
    <property type="entry name" value="HATPase_C_sf"/>
</dbReference>
<dbReference type="SMART" id="SM00086">
    <property type="entry name" value="PAC"/>
    <property type="match status" value="4"/>
</dbReference>
<evidence type="ECO:0000256" key="11">
    <source>
        <dbReference type="SAM" id="Phobius"/>
    </source>
</evidence>
<dbReference type="InterPro" id="IPR001610">
    <property type="entry name" value="PAC"/>
</dbReference>
<dbReference type="AlphaFoldDB" id="A0A2N0DFS7"/>
<keyword evidence="4" id="KW-1003">Cell membrane</keyword>
<feature type="transmembrane region" description="Helical" evidence="11">
    <location>
        <begin position="160"/>
        <end position="179"/>
    </location>
</feature>
<feature type="domain" description="PAS" evidence="13">
    <location>
        <begin position="445"/>
        <end position="518"/>
    </location>
</feature>
<dbReference type="SMART" id="SM00091">
    <property type="entry name" value="PAS"/>
    <property type="match status" value="5"/>
</dbReference>
<reference evidence="15 16" key="2">
    <citation type="submission" date="2017-12" db="EMBL/GenBank/DDBJ databases">
        <title>Genome sequence of Rhizobium sullae HCNT1 isolated from Sulla coronaria nodules and featuring peculiar denitrification phenotypes.</title>
        <authorList>
            <person name="De Diego-Diaz B."/>
            <person name="Treu L."/>
            <person name="Campanaro S."/>
            <person name="Da Silva Duarte V."/>
            <person name="Basaglia M."/>
            <person name="Favaro L."/>
            <person name="Casella S."/>
            <person name="Squartini A."/>
        </authorList>
    </citation>
    <scope>NUCLEOTIDE SEQUENCE [LARGE SCALE GENOMIC DNA]</scope>
    <source>
        <strain evidence="15 16">HCNT1</strain>
    </source>
</reference>
<dbReference type="InterPro" id="IPR000014">
    <property type="entry name" value="PAS"/>
</dbReference>
<dbReference type="EC" id="2.7.13.3" evidence="3"/>
<evidence type="ECO:0000256" key="4">
    <source>
        <dbReference type="ARBA" id="ARBA00022475"/>
    </source>
</evidence>
<dbReference type="Gene3D" id="1.10.287.130">
    <property type="match status" value="1"/>
</dbReference>
<dbReference type="InterPro" id="IPR052162">
    <property type="entry name" value="Sensor_kinase/Photoreceptor"/>
</dbReference>
<name>A0A2N0DFS7_RHISU</name>
<feature type="domain" description="PAS" evidence="13">
    <location>
        <begin position="863"/>
        <end position="940"/>
    </location>
</feature>
<evidence type="ECO:0000259" key="14">
    <source>
        <dbReference type="PROSITE" id="PS50113"/>
    </source>
</evidence>
<keyword evidence="5" id="KW-0597">Phosphoprotein</keyword>
<dbReference type="Proteomes" id="UP000232164">
    <property type="component" value="Unassembled WGS sequence"/>
</dbReference>
<keyword evidence="8" id="KW-0418">Kinase</keyword>
<dbReference type="EMBL" id="PIQN01000003">
    <property type="protein sequence ID" value="PKA44958.1"/>
    <property type="molecule type" value="Genomic_DNA"/>
</dbReference>
<dbReference type="SUPFAM" id="SSF55785">
    <property type="entry name" value="PYP-like sensor domain (PAS domain)"/>
    <property type="match status" value="5"/>
</dbReference>
<evidence type="ECO:0000256" key="8">
    <source>
        <dbReference type="ARBA" id="ARBA00022777"/>
    </source>
</evidence>
<feature type="transmembrane region" description="Helical" evidence="11">
    <location>
        <begin position="234"/>
        <end position="259"/>
    </location>
</feature>
<dbReference type="PANTHER" id="PTHR43304">
    <property type="entry name" value="PHYTOCHROME-LIKE PROTEIN CPH1"/>
    <property type="match status" value="1"/>
</dbReference>
<sequence length="1242" mass="139035">MMRLWSHRPQFLHLGLFVVAYMLGCGFAQSLAIVPGTGISIWPPSGLFIATLVLASGYSWPWWVLGGCLAELFSNFLWFHSPLPAAVLIYVGNALEAAVGAWLVNRTCRRPVRLETLQEVLAFVVLAAGVAPTIGATVGSATLAWFGIQSQTFAAAWPLWWIGDATGILIVAPLALVVFQNWRGKAQLSAARWMEACVLGLIFLGVAALSLSGYLPFAYIIMPPLLWAAARFEFRGAAVALTLLALITAVFTISGASQFAGDPESQKHKQIMLQLFLAISAFSALIVAAISRQHQLALLTLRQSVEALRDRERELSQLVDMVPVQIRRLTPEGKPTFFNKRLLDFFGLNDVAQLDRPDMSRLAAAIQTLVHPEDAACLLETVRHSLATGEPYAMKYRMRRADGAYRWVDGRGEPLRDEGGVIVQWYAISIDIDDEVRAQEALRQSERQLRQLIDAVPALIWSATPEGTPSYINKRLMDTVGVTLEDLTAPDASRSLADVHPEDRQAVGQALTRSFETGTTFAMKYRQQRSDGTYRWTEGRADPLRDPDGRIVQWYGVCLDIDDLVTAQEALQQSERRYRDLFHYMPIGLTQVDASKLVPLFKELRAKGVTELQTYIDEHPEFLPRALEALEVEEVNQHIIEMFGAKNAEEMHLPITRYWQPSISTIRRSIEARYRGEEVFREETQVARMDGSVIDVLFTTARPGAVADKSLVGFIDITERKKAEKALRNREREFSQLVDMVPSLLWRLSPEGEPVFFSKRMIEFFGLDVGDYDRPGSSGLAAAIAALVHPDDATRLAEALNHSFATGEAFSLNYRLRRADGIYRWMSSRAEPLRDESGRILQWYGLCHDIEDQVHAEEALRERERFLWELVETLPALIDCVAPDGEPVYRSQQLREFLGYELEELDSKGKSRLDGALDAGVHPDDIAGVKEQYAHSLATGEPYAQRHRLRRFDGEYRWVETRAAPMRNAEGAIVQWNVICLDIDGEVRAQEKLLLTQESLARANQAASLAELSASIAHEVNQPLSAVMNYSSACQRWLTAEPPNIERAQKTVERIIHSANSAADVVSRIRALFKQSADTRDCTTLDGVIAEARDLLAEEASRRRVRMDIAVGRALRLVAFDRVQIQQVLINLIRNGMDAMATVPNDRILRIRVNQVGDVVRIEISDSGRGVQFPDRIFEPFFTTKEQGMGMGLAICRSIVEAHGGQLWTEKNQPYGAMFIFTLPAEVNSLHDDISSMRIQNG</sequence>
<dbReference type="InterPro" id="IPR036097">
    <property type="entry name" value="HisK_dim/P_sf"/>
</dbReference>
<evidence type="ECO:0000259" key="12">
    <source>
        <dbReference type="PROSITE" id="PS50109"/>
    </source>
</evidence>
<organism evidence="15 16">
    <name type="scientific">Rhizobium sullae</name>
    <name type="common">Rhizobium hedysari</name>
    <dbReference type="NCBI Taxonomy" id="50338"/>
    <lineage>
        <taxon>Bacteria</taxon>
        <taxon>Pseudomonadati</taxon>
        <taxon>Pseudomonadota</taxon>
        <taxon>Alphaproteobacteria</taxon>
        <taxon>Hyphomicrobiales</taxon>
        <taxon>Rhizobiaceae</taxon>
        <taxon>Rhizobium/Agrobacterium group</taxon>
        <taxon>Rhizobium</taxon>
    </lineage>
</organism>
<dbReference type="InterPro" id="IPR007895">
    <property type="entry name" value="MASE1"/>
</dbReference>
<comment type="caution">
    <text evidence="15">The sequence shown here is derived from an EMBL/GenBank/DDBJ whole genome shotgun (WGS) entry which is preliminary data.</text>
</comment>
<accession>A0A2N0DFS7</accession>
<dbReference type="PROSITE" id="PS50112">
    <property type="entry name" value="PAS"/>
    <property type="match status" value="4"/>
</dbReference>
<feature type="domain" description="PAS" evidence="13">
    <location>
        <begin position="311"/>
        <end position="389"/>
    </location>
</feature>
<dbReference type="SMART" id="SM00388">
    <property type="entry name" value="HisKA"/>
    <property type="match status" value="1"/>
</dbReference>
<feature type="transmembrane region" description="Helical" evidence="11">
    <location>
        <begin position="199"/>
        <end position="222"/>
    </location>
</feature>
<comment type="subcellular location">
    <subcellularLocation>
        <location evidence="2">Cell membrane</location>
        <topology evidence="2">Multi-pass membrane protein</topology>
    </subcellularLocation>
</comment>
<evidence type="ECO:0000256" key="5">
    <source>
        <dbReference type="ARBA" id="ARBA00022553"/>
    </source>
</evidence>
<feature type="domain" description="PAC" evidence="14">
    <location>
        <begin position="521"/>
        <end position="573"/>
    </location>
</feature>
<dbReference type="Pfam" id="PF05231">
    <property type="entry name" value="MASE1"/>
    <property type="match status" value="1"/>
</dbReference>
<keyword evidence="7 11" id="KW-0812">Transmembrane</keyword>
<keyword evidence="6" id="KW-0808">Transferase</keyword>